<sequence>MSLTAASVHCPSQNPPRKSRATFHSESRKIIAKVAEYCDIEKDNKMLLFPLNQSLKRVAVYMAKSISTIKKIEQFTMSHSDETPKMSSKKR</sequence>
<dbReference type="Proteomes" id="UP001148838">
    <property type="component" value="Unassembled WGS sequence"/>
</dbReference>
<feature type="compositionally biased region" description="Polar residues" evidence="1">
    <location>
        <begin position="1"/>
        <end position="16"/>
    </location>
</feature>
<dbReference type="EMBL" id="JAJSOF020000009">
    <property type="protein sequence ID" value="KAJ4446547.1"/>
    <property type="molecule type" value="Genomic_DNA"/>
</dbReference>
<protein>
    <submittedName>
        <fullName evidence="2">Uncharacterized protein</fullName>
    </submittedName>
</protein>
<reference evidence="2 3" key="1">
    <citation type="journal article" date="2022" name="Allergy">
        <title>Genome assembly and annotation of Periplaneta americana reveal a comprehensive cockroach allergen profile.</title>
        <authorList>
            <person name="Wang L."/>
            <person name="Xiong Q."/>
            <person name="Saelim N."/>
            <person name="Wang L."/>
            <person name="Nong W."/>
            <person name="Wan A.T."/>
            <person name="Shi M."/>
            <person name="Liu X."/>
            <person name="Cao Q."/>
            <person name="Hui J.H.L."/>
            <person name="Sookrung N."/>
            <person name="Leung T.F."/>
            <person name="Tungtrongchitr A."/>
            <person name="Tsui S.K.W."/>
        </authorList>
    </citation>
    <scope>NUCLEOTIDE SEQUENCE [LARGE SCALE GENOMIC DNA]</scope>
    <source>
        <strain evidence="2">PWHHKU_190912</strain>
    </source>
</reference>
<feature type="region of interest" description="Disordered" evidence="1">
    <location>
        <begin position="1"/>
        <end position="25"/>
    </location>
</feature>
<keyword evidence="3" id="KW-1185">Reference proteome</keyword>
<evidence type="ECO:0000256" key="1">
    <source>
        <dbReference type="SAM" id="MobiDB-lite"/>
    </source>
</evidence>
<gene>
    <name evidence="2" type="ORF">ANN_13243</name>
</gene>
<accession>A0ABQ8TJ97</accession>
<name>A0ABQ8TJ97_PERAM</name>
<evidence type="ECO:0000313" key="3">
    <source>
        <dbReference type="Proteomes" id="UP001148838"/>
    </source>
</evidence>
<proteinExistence type="predicted"/>
<comment type="caution">
    <text evidence="2">The sequence shown here is derived from an EMBL/GenBank/DDBJ whole genome shotgun (WGS) entry which is preliminary data.</text>
</comment>
<evidence type="ECO:0000313" key="2">
    <source>
        <dbReference type="EMBL" id="KAJ4446547.1"/>
    </source>
</evidence>
<organism evidence="2 3">
    <name type="scientific">Periplaneta americana</name>
    <name type="common">American cockroach</name>
    <name type="synonym">Blatta americana</name>
    <dbReference type="NCBI Taxonomy" id="6978"/>
    <lineage>
        <taxon>Eukaryota</taxon>
        <taxon>Metazoa</taxon>
        <taxon>Ecdysozoa</taxon>
        <taxon>Arthropoda</taxon>
        <taxon>Hexapoda</taxon>
        <taxon>Insecta</taxon>
        <taxon>Pterygota</taxon>
        <taxon>Neoptera</taxon>
        <taxon>Polyneoptera</taxon>
        <taxon>Dictyoptera</taxon>
        <taxon>Blattodea</taxon>
        <taxon>Blattoidea</taxon>
        <taxon>Blattidae</taxon>
        <taxon>Blattinae</taxon>
        <taxon>Periplaneta</taxon>
    </lineage>
</organism>